<feature type="compositionally biased region" description="Low complexity" evidence="8">
    <location>
        <begin position="91"/>
        <end position="121"/>
    </location>
</feature>
<feature type="region of interest" description="Disordered" evidence="8">
    <location>
        <begin position="91"/>
        <end position="321"/>
    </location>
</feature>
<feature type="compositionally biased region" description="Low complexity" evidence="8">
    <location>
        <begin position="817"/>
        <end position="847"/>
    </location>
</feature>
<keyword evidence="7" id="KW-0539">Nucleus</keyword>
<feature type="compositionally biased region" description="Low complexity" evidence="8">
    <location>
        <begin position="568"/>
        <end position="593"/>
    </location>
</feature>
<feature type="compositionally biased region" description="Low complexity" evidence="8">
    <location>
        <begin position="136"/>
        <end position="146"/>
    </location>
</feature>
<evidence type="ECO:0000256" key="7">
    <source>
        <dbReference type="ARBA" id="ARBA00023242"/>
    </source>
</evidence>
<keyword evidence="2" id="KW-0479">Metal-binding</keyword>
<keyword evidence="3" id="KW-0862">Zinc</keyword>
<dbReference type="SMART" id="SM00412">
    <property type="entry name" value="Cu_FIST"/>
    <property type="match status" value="1"/>
</dbReference>
<protein>
    <submittedName>
        <fullName evidence="10">Predicted protein</fullName>
    </submittedName>
</protein>
<dbReference type="InterPro" id="IPR001083">
    <property type="entry name" value="Cu_fist_DNA-bd_dom"/>
</dbReference>
<sequence>MLIDGVKFACEPCKKGHRQSHCNHTDRPLFEIGKRGRPVTACKECRAARKINNCHRTCTHMTEQEKDESSHPLLKTLPNGSKDLASVSLIRRSSSVRSRSSASSAAPSTSRTSAAASAAPASEEELATVGRKKSISRPPSSRRSSSAAQKKPHDLAHGHLADHPTHVSTTFSPYPHHAVKEPKTSKAAKEAKKAKQAQEVEEKPSPPVPPLPVAPKPVLPHQPYSALSSSSAASPLDSVASTSGSSRASPAPPARSLSAPTAFAQEQQASALAVPKSSLPTPPQPTPPQRNSSSPADQQPPPPPQPSRPTQQRAMTTSELASAFFFRDFAEAAPTDYSSSSTPALPFPPPPPTFASLSGQGTAISASPPSTLPPTFSSGAFDYAAFLSAAGGVAPSATELPPLPTPPPPPPPLQAAATQPRVSLAPMYGSIDGDSFFSPPPLDNPSIGAAAAVETFSLPPLPLSSAMAGGEGRAYYEFATQLEPVAPDVAAAQDRDLDLGLPEMGMPFDGVGGEGTGAGEAEYELPTVPASFQAGGGLDAFPSALPTSASVPSTSINTASPAHPPFPTSSSTSTYPQSDLSSSSTYPLSDSFSSLPPPNPAIYGYPLHAVDSHASYTSYASSSGFEGGFPSSNASVAASAYNSGYESATGGAASALERLDLDFDFSSDAFSPSGGGTRTAGQQAQQPSFASGASSAVQSRGEEDAAMGATDLDGILEWLASSASAGVFPPTSSSASTSGAGTPSLPSSSSAAAAASNGGYSFSTFPPPPPSHSPFQPPAPPPSTVASLSSFTGNPSSGFSSSASSLRQSPLLPTSTFFNPAPSNFSLPPPSSSAFSSSSSSGAYASFPAPPSLLGPSEPGAVDEAGYEEDDEAEEGEPDKVRQRREEWSATVRAEGGERNKNKKKRERNPMLEMMRTATITCADQAGGGSEREEEDEDGSGGSGGSGGEQDEDEGDDGEAEEEERERERAAAIRRSNAFTARFGLPLLDIDDGPDEDDLERFGIDEDWLRRVGTEEVRLDDDGGGEFGLGGGGGSGSWGVWEGFGEDRGAATGRSVSGRKKERTPVPPPEEGRSLRVGEEAGEEKVKKEEEWYS</sequence>
<feature type="compositionally biased region" description="Acidic residues" evidence="8">
    <location>
        <begin position="949"/>
        <end position="965"/>
    </location>
</feature>
<feature type="compositionally biased region" description="Pro residues" evidence="8">
    <location>
        <begin position="205"/>
        <end position="220"/>
    </location>
</feature>
<dbReference type="FunFam" id="3.90.430.10:FF:000001">
    <property type="entry name" value="Copper fist DNA-binding protein"/>
    <property type="match status" value="1"/>
</dbReference>
<dbReference type="Gene3D" id="3.90.430.10">
    <property type="entry name" value="Copper fist DNA-binding domain"/>
    <property type="match status" value="1"/>
</dbReference>
<dbReference type="InterPro" id="IPR036395">
    <property type="entry name" value="Cu_fist_DNA-bd_dom_sf"/>
</dbReference>
<feature type="compositionally biased region" description="Pro residues" evidence="8">
    <location>
        <begin position="298"/>
        <end position="307"/>
    </location>
</feature>
<feature type="region of interest" description="Disordered" evidence="8">
    <location>
        <begin position="397"/>
        <end position="416"/>
    </location>
</feature>
<dbReference type="GO" id="GO:0003677">
    <property type="term" value="F:DNA binding"/>
    <property type="evidence" value="ECO:0007669"/>
    <property type="project" value="InterPro"/>
</dbReference>
<proteinExistence type="evidence at transcript level"/>
<dbReference type="SUPFAM" id="SSF57879">
    <property type="entry name" value="Zinc domain conserved in yeast copper-regulated transcription factors"/>
    <property type="match status" value="1"/>
</dbReference>
<feature type="compositionally biased region" description="Pro residues" evidence="8">
    <location>
        <begin position="765"/>
        <end position="783"/>
    </location>
</feature>
<feature type="region of interest" description="Disordered" evidence="8">
    <location>
        <begin position="729"/>
        <end position="974"/>
    </location>
</feature>
<feature type="compositionally biased region" description="Basic and acidic residues" evidence="8">
    <location>
        <begin position="151"/>
        <end position="165"/>
    </location>
</feature>
<evidence type="ECO:0000256" key="4">
    <source>
        <dbReference type="ARBA" id="ARBA00023008"/>
    </source>
</evidence>
<dbReference type="AlphaFoldDB" id="F2DSH9"/>
<feature type="compositionally biased region" description="Acidic residues" evidence="8">
    <location>
        <begin position="865"/>
        <end position="877"/>
    </location>
</feature>
<feature type="compositionally biased region" description="Basic and acidic residues" evidence="8">
    <location>
        <begin position="878"/>
        <end position="888"/>
    </location>
</feature>
<feature type="compositionally biased region" description="Pro residues" evidence="8">
    <location>
        <begin position="401"/>
        <end position="413"/>
    </location>
</feature>
<name>F2DSH9_HORVV</name>
<feature type="compositionally biased region" description="Low complexity" evidence="8">
    <location>
        <begin position="225"/>
        <end position="262"/>
    </location>
</feature>
<feature type="region of interest" description="Disordered" evidence="8">
    <location>
        <begin position="334"/>
        <end position="370"/>
    </location>
</feature>
<feature type="compositionally biased region" description="Gly residues" evidence="8">
    <location>
        <begin position="1025"/>
        <end position="1037"/>
    </location>
</feature>
<feature type="compositionally biased region" description="Polar residues" evidence="8">
    <location>
        <begin position="687"/>
        <end position="698"/>
    </location>
</feature>
<dbReference type="EMBL" id="AK366847">
    <property type="protein sequence ID" value="BAJ98050.1"/>
    <property type="molecule type" value="mRNA"/>
</dbReference>
<evidence type="ECO:0000256" key="1">
    <source>
        <dbReference type="ARBA" id="ARBA00004123"/>
    </source>
</evidence>
<keyword evidence="5" id="KW-0805">Transcription regulation</keyword>
<organism evidence="10">
    <name type="scientific">Hordeum vulgare subsp. vulgare</name>
    <name type="common">Domesticated barley</name>
    <dbReference type="NCBI Taxonomy" id="112509"/>
    <lineage>
        <taxon>Eukaryota</taxon>
        <taxon>Viridiplantae</taxon>
        <taxon>Streptophyta</taxon>
        <taxon>Embryophyta</taxon>
        <taxon>Tracheophyta</taxon>
        <taxon>Spermatophyta</taxon>
        <taxon>Magnoliopsida</taxon>
        <taxon>Liliopsida</taxon>
        <taxon>Poales</taxon>
        <taxon>Poaceae</taxon>
        <taxon>BOP clade</taxon>
        <taxon>Pooideae</taxon>
        <taxon>Triticodae</taxon>
        <taxon>Triticeae</taxon>
        <taxon>Hordeinae</taxon>
        <taxon>Hordeum</taxon>
    </lineage>
</organism>
<feature type="compositionally biased region" description="Basic and acidic residues" evidence="8">
    <location>
        <begin position="178"/>
        <end position="204"/>
    </location>
</feature>
<reference evidence="10" key="1">
    <citation type="journal article" date="2011" name="Plant Physiol.">
        <title>Comprehensive sequence analysis of 24,783 barley full-length cDNAs derived from 12 clone libraries.</title>
        <authorList>
            <person name="Matsumoto T."/>
            <person name="Tanaka T."/>
            <person name="Sakai H."/>
            <person name="Amano N."/>
            <person name="Kanamori H."/>
            <person name="Kurita K."/>
            <person name="Kikuta A."/>
            <person name="Kamiya K."/>
            <person name="Yamamoto M."/>
            <person name="Ikawa H."/>
            <person name="Fujii N."/>
            <person name="Hori K."/>
            <person name="Itoh T."/>
            <person name="Sato K."/>
        </authorList>
    </citation>
    <scope>NUCLEOTIDE SEQUENCE</scope>
    <source>
        <tissue evidence="10">Shoot and root</tissue>
    </source>
</reference>
<feature type="compositionally biased region" description="Basic and acidic residues" evidence="8">
    <location>
        <begin position="1070"/>
        <end position="1094"/>
    </location>
</feature>
<feature type="compositionally biased region" description="Low complexity" evidence="8">
    <location>
        <begin position="729"/>
        <end position="764"/>
    </location>
</feature>
<feature type="compositionally biased region" description="Low complexity" evidence="8">
    <location>
        <begin position="784"/>
        <end position="809"/>
    </location>
</feature>
<evidence type="ECO:0000259" key="9">
    <source>
        <dbReference type="PROSITE" id="PS50073"/>
    </source>
</evidence>
<keyword evidence="4" id="KW-0186">Copper</keyword>
<evidence type="ECO:0000313" key="10">
    <source>
        <dbReference type="EMBL" id="BAJ98050.1"/>
    </source>
</evidence>
<evidence type="ECO:0000256" key="6">
    <source>
        <dbReference type="ARBA" id="ARBA00023163"/>
    </source>
</evidence>
<feature type="domain" description="Copper-fist" evidence="9">
    <location>
        <begin position="1"/>
        <end position="39"/>
    </location>
</feature>
<feature type="region of interest" description="Disordered" evidence="8">
    <location>
        <begin position="1018"/>
        <end position="1094"/>
    </location>
</feature>
<dbReference type="GO" id="GO:0005634">
    <property type="term" value="C:nucleus"/>
    <property type="evidence" value="ECO:0007669"/>
    <property type="project" value="UniProtKB-SubCell"/>
</dbReference>
<feature type="compositionally biased region" description="Polar residues" evidence="8">
    <location>
        <begin position="547"/>
        <end position="557"/>
    </location>
</feature>
<evidence type="ECO:0000256" key="8">
    <source>
        <dbReference type="SAM" id="MobiDB-lite"/>
    </source>
</evidence>
<feature type="region of interest" description="Disordered" evidence="8">
    <location>
        <begin position="547"/>
        <end position="593"/>
    </location>
</feature>
<dbReference type="GO" id="GO:0005507">
    <property type="term" value="F:copper ion binding"/>
    <property type="evidence" value="ECO:0007669"/>
    <property type="project" value="InterPro"/>
</dbReference>
<dbReference type="PROSITE" id="PS50073">
    <property type="entry name" value="COPPER_FIST_2"/>
    <property type="match status" value="1"/>
</dbReference>
<evidence type="ECO:0000256" key="5">
    <source>
        <dbReference type="ARBA" id="ARBA00023015"/>
    </source>
</evidence>
<dbReference type="GO" id="GO:0003700">
    <property type="term" value="F:DNA-binding transcription factor activity"/>
    <property type="evidence" value="ECO:0007669"/>
    <property type="project" value="InterPro"/>
</dbReference>
<feature type="region of interest" description="Disordered" evidence="8">
    <location>
        <begin position="670"/>
        <end position="704"/>
    </location>
</feature>
<dbReference type="SMART" id="SM01090">
    <property type="entry name" value="Copper-fist"/>
    <property type="match status" value="1"/>
</dbReference>
<evidence type="ECO:0000256" key="2">
    <source>
        <dbReference type="ARBA" id="ARBA00022723"/>
    </source>
</evidence>
<dbReference type="Pfam" id="PF00649">
    <property type="entry name" value="Copper-fist"/>
    <property type="match status" value="1"/>
</dbReference>
<accession>F2DSH9</accession>
<keyword evidence="6" id="KW-0804">Transcription</keyword>
<comment type="subcellular location">
    <subcellularLocation>
        <location evidence="1">Nucleus</location>
    </subcellularLocation>
</comment>
<evidence type="ECO:0000256" key="3">
    <source>
        <dbReference type="ARBA" id="ARBA00022833"/>
    </source>
</evidence>